<dbReference type="EMBL" id="CP001615">
    <property type="protein sequence ID" value="ACQ69845.1"/>
    <property type="molecule type" value="Genomic_DNA"/>
</dbReference>
<dbReference type="KEGG" id="eat:EAT1b_0916"/>
<dbReference type="NCBIfam" id="NF038110">
    <property type="entry name" value="Lys_methyl_FliB"/>
    <property type="match status" value="1"/>
</dbReference>
<dbReference type="AlphaFoldDB" id="C4L5N0"/>
<protein>
    <recommendedName>
        <fullName evidence="3">FliB family protein</fullName>
    </recommendedName>
</protein>
<sequence length="394" mass="46537">MPQHNTLYPEYMKDFQCIADKCEDTCCAGWTVTIDKPTYKQYKRKQKQSKEQRSFFQGKIDLNSNSKSSLDFGLMRMDEQGKCKFLNNENLCSIVLEYGPDELCQTCKVFPRSFSVYKKNEHQEMSLSTACPEATRKIIDFNKKMTFSFELSEKFNSYSFIQGIQMNEKFYAFEIRFTVIKILQSDLYTLNEKIALIGLLCKKINEEENLHFIPEILNSFEELLTEKVNINHLEYGSYFSYELIDFITKTKRTSNKMFNGLVQSAVENVLKDNKLYKEKLNKFDEFETEIQKIFPYALENYLVNYVFKNNFPFKNDSVVNNLILLNIHFLFIKMMAINEINIEYDTKEEIYVKLTNVIYSTGRALEHDAYYFDAMLNELKENNHYSIAHALNIM</sequence>
<reference evidence="1 2" key="1">
    <citation type="journal article" date="2011" name="J. Bacteriol.">
        <title>Complete genome sequence of the Thermophilic Bacterium Exiguobacterium sp. AT1b.</title>
        <authorList>
            <person name="Vishnivetskaya T.A."/>
            <person name="Lucas S."/>
            <person name="Copeland A."/>
            <person name="Lapidus A."/>
            <person name="Glavina Del Rio T."/>
            <person name="Dalin E."/>
            <person name="Tice H."/>
            <person name="Bruce D.C."/>
            <person name="Goodwin L.A."/>
            <person name="Pitluck S."/>
            <person name="Saunders E."/>
            <person name="Brettin T."/>
            <person name="Detter C."/>
            <person name="Han C."/>
            <person name="Larimer F."/>
            <person name="Land M.L."/>
            <person name="Hauser L.J."/>
            <person name="Kyrpides N.C."/>
            <person name="Ovchinnikova G."/>
            <person name="Kathariou S."/>
            <person name="Ramaley R.F."/>
            <person name="Rodrigues D.F."/>
            <person name="Hendrix C."/>
            <person name="Richardson P."/>
            <person name="Tiedje J.M."/>
        </authorList>
    </citation>
    <scope>NUCLEOTIDE SEQUENCE [LARGE SCALE GENOMIC DNA]</scope>
    <source>
        <strain evidence="2">ATCC BAA-1283 / AT1b</strain>
    </source>
</reference>
<name>C4L5N0_EXISA</name>
<evidence type="ECO:0000313" key="2">
    <source>
        <dbReference type="Proteomes" id="UP000000716"/>
    </source>
</evidence>
<keyword evidence="2" id="KW-1185">Reference proteome</keyword>
<dbReference type="HOGENOM" id="CLU_051643_1_0_9"/>
<dbReference type="eggNOG" id="COG0727">
    <property type="taxonomic scope" value="Bacteria"/>
</dbReference>
<dbReference type="Proteomes" id="UP000000716">
    <property type="component" value="Chromosome"/>
</dbReference>
<proteinExistence type="predicted"/>
<accession>C4L5N0</accession>
<dbReference type="RefSeq" id="WP_012726964.1">
    <property type="nucleotide sequence ID" value="NC_012673.1"/>
</dbReference>
<evidence type="ECO:0008006" key="3">
    <source>
        <dbReference type="Google" id="ProtNLM"/>
    </source>
</evidence>
<evidence type="ECO:0000313" key="1">
    <source>
        <dbReference type="EMBL" id="ACQ69845.1"/>
    </source>
</evidence>
<gene>
    <name evidence="1" type="ordered locus">EAT1b_0916</name>
</gene>
<dbReference type="STRING" id="360911.EAT1b_0916"/>
<organism evidence="1 2">
    <name type="scientific">Exiguobacterium sp. (strain ATCC BAA-1283 / AT1b)</name>
    <dbReference type="NCBI Taxonomy" id="360911"/>
    <lineage>
        <taxon>Bacteria</taxon>
        <taxon>Bacillati</taxon>
        <taxon>Bacillota</taxon>
        <taxon>Bacilli</taxon>
        <taxon>Bacillales</taxon>
        <taxon>Bacillales Family XII. Incertae Sedis</taxon>
        <taxon>Exiguobacterium</taxon>
    </lineage>
</organism>
<dbReference type="OrthoDB" id="86584at2"/>